<proteinExistence type="predicted"/>
<reference evidence="2 3" key="1">
    <citation type="journal article" date="2018" name="Front. Plant Sci.">
        <title>Red Clover (Trifolium pratense) and Zigzag Clover (T. medium) - A Picture of Genomic Similarities and Differences.</title>
        <authorList>
            <person name="Dluhosova J."/>
            <person name="Istvanek J."/>
            <person name="Nedelnik J."/>
            <person name="Repkova J."/>
        </authorList>
    </citation>
    <scope>NUCLEOTIDE SEQUENCE [LARGE SCALE GENOMIC DNA]</scope>
    <source>
        <strain evidence="3">cv. 10/8</strain>
        <tissue evidence="2">Leaf</tissue>
    </source>
</reference>
<dbReference type="EMBL" id="LXQA010362272">
    <property type="protein sequence ID" value="MCI46757.1"/>
    <property type="molecule type" value="Genomic_DNA"/>
</dbReference>
<evidence type="ECO:0000256" key="1">
    <source>
        <dbReference type="SAM" id="MobiDB-lite"/>
    </source>
</evidence>
<comment type="caution">
    <text evidence="2">The sequence shown here is derived from an EMBL/GenBank/DDBJ whole genome shotgun (WGS) entry which is preliminary data.</text>
</comment>
<organism evidence="2 3">
    <name type="scientific">Trifolium medium</name>
    <dbReference type="NCBI Taxonomy" id="97028"/>
    <lineage>
        <taxon>Eukaryota</taxon>
        <taxon>Viridiplantae</taxon>
        <taxon>Streptophyta</taxon>
        <taxon>Embryophyta</taxon>
        <taxon>Tracheophyta</taxon>
        <taxon>Spermatophyta</taxon>
        <taxon>Magnoliopsida</taxon>
        <taxon>eudicotyledons</taxon>
        <taxon>Gunneridae</taxon>
        <taxon>Pentapetalae</taxon>
        <taxon>rosids</taxon>
        <taxon>fabids</taxon>
        <taxon>Fabales</taxon>
        <taxon>Fabaceae</taxon>
        <taxon>Papilionoideae</taxon>
        <taxon>50 kb inversion clade</taxon>
        <taxon>NPAAA clade</taxon>
        <taxon>Hologalegina</taxon>
        <taxon>IRL clade</taxon>
        <taxon>Trifolieae</taxon>
        <taxon>Trifolium</taxon>
    </lineage>
</organism>
<keyword evidence="3" id="KW-1185">Reference proteome</keyword>
<evidence type="ECO:0000313" key="3">
    <source>
        <dbReference type="Proteomes" id="UP000265520"/>
    </source>
</evidence>
<accession>A0A392SEC2</accession>
<dbReference type="Proteomes" id="UP000265520">
    <property type="component" value="Unassembled WGS sequence"/>
</dbReference>
<evidence type="ECO:0000313" key="2">
    <source>
        <dbReference type="EMBL" id="MCI46757.1"/>
    </source>
</evidence>
<name>A0A392SEC2_9FABA</name>
<sequence length="24" mass="2484">VTEPCAKRDRVAGAGEDLSVEGSH</sequence>
<feature type="region of interest" description="Disordered" evidence="1">
    <location>
        <begin position="1"/>
        <end position="24"/>
    </location>
</feature>
<feature type="non-terminal residue" evidence="2">
    <location>
        <position position="1"/>
    </location>
</feature>
<feature type="compositionally biased region" description="Basic and acidic residues" evidence="1">
    <location>
        <begin position="1"/>
        <end position="11"/>
    </location>
</feature>
<dbReference type="AlphaFoldDB" id="A0A392SEC2"/>
<protein>
    <submittedName>
        <fullName evidence="2">Uncharacterized protein</fullName>
    </submittedName>
</protein>